<gene>
    <name evidence="3" type="ORF">CIK84_01025</name>
</gene>
<evidence type="ECO:0000313" key="3">
    <source>
        <dbReference type="EMBL" id="PMQ20238.1"/>
    </source>
</evidence>
<organism evidence="3 4">
    <name type="scientific">Glutamicibacter arilaitensis</name>
    <dbReference type="NCBI Taxonomy" id="256701"/>
    <lineage>
        <taxon>Bacteria</taxon>
        <taxon>Bacillati</taxon>
        <taxon>Actinomycetota</taxon>
        <taxon>Actinomycetes</taxon>
        <taxon>Micrococcales</taxon>
        <taxon>Micrococcaceae</taxon>
        <taxon>Glutamicibacter</taxon>
    </lineage>
</organism>
<feature type="region of interest" description="Disordered" evidence="1">
    <location>
        <begin position="71"/>
        <end position="96"/>
    </location>
</feature>
<evidence type="ECO:0000256" key="2">
    <source>
        <dbReference type="SAM" id="Phobius"/>
    </source>
</evidence>
<keyword evidence="2" id="KW-1133">Transmembrane helix</keyword>
<dbReference type="RefSeq" id="WP_013349793.1">
    <property type="nucleotide sequence ID" value="NZ_JABUYH010000002.1"/>
</dbReference>
<dbReference type="Proteomes" id="UP000235739">
    <property type="component" value="Unassembled WGS sequence"/>
</dbReference>
<sequence>MQFVKYTVIRLGIFLAVFAGLWMGLKWPIFVSGIIGLIVAFAVAYLFFNKLRLQANEDVRKAFNKTSANKTKMQLADEAVEDEFDESQRKHGPQAN</sequence>
<evidence type="ECO:0000313" key="4">
    <source>
        <dbReference type="Proteomes" id="UP000235739"/>
    </source>
</evidence>
<accession>A0A2N7S253</accession>
<feature type="transmembrane region" description="Helical" evidence="2">
    <location>
        <begin position="29"/>
        <end position="48"/>
    </location>
</feature>
<dbReference type="AlphaFoldDB" id="A0A2N7S253"/>
<reference evidence="3 4" key="1">
    <citation type="journal article" date="2017" name="Elife">
        <title>Extensive horizontal gene transfer in cheese-associated bacteria.</title>
        <authorList>
            <person name="Bonham K.S."/>
            <person name="Wolfe B.E."/>
            <person name="Dutton R.J."/>
        </authorList>
    </citation>
    <scope>NUCLEOTIDE SEQUENCE [LARGE SCALE GENOMIC DNA]</scope>
    <source>
        <strain evidence="3 4">JB182</strain>
    </source>
</reference>
<dbReference type="Pfam" id="PF14012">
    <property type="entry name" value="DUF4229"/>
    <property type="match status" value="1"/>
</dbReference>
<protein>
    <submittedName>
        <fullName evidence="3">DUF4229 domain-containing protein</fullName>
    </submittedName>
</protein>
<proteinExistence type="predicted"/>
<evidence type="ECO:0000256" key="1">
    <source>
        <dbReference type="SAM" id="MobiDB-lite"/>
    </source>
</evidence>
<feature type="transmembrane region" description="Helical" evidence="2">
    <location>
        <begin position="7"/>
        <end position="23"/>
    </location>
</feature>
<comment type="caution">
    <text evidence="3">The sequence shown here is derived from an EMBL/GenBank/DDBJ whole genome shotgun (WGS) entry which is preliminary data.</text>
</comment>
<name>A0A2N7S253_9MICC</name>
<dbReference type="GeneID" id="303186047"/>
<keyword evidence="2" id="KW-0472">Membrane</keyword>
<dbReference type="InterPro" id="IPR025323">
    <property type="entry name" value="DUF4229"/>
</dbReference>
<dbReference type="EMBL" id="PNQX01000001">
    <property type="protein sequence ID" value="PMQ20238.1"/>
    <property type="molecule type" value="Genomic_DNA"/>
</dbReference>
<keyword evidence="2" id="KW-0812">Transmembrane</keyword>